<evidence type="ECO:0000313" key="3">
    <source>
        <dbReference type="EMBL" id="CAF5078768.1"/>
    </source>
</evidence>
<protein>
    <submittedName>
        <fullName evidence="2">Uncharacterized protein</fullName>
    </submittedName>
</protein>
<keyword evidence="4" id="KW-1185">Reference proteome</keyword>
<dbReference type="Proteomes" id="UP000663873">
    <property type="component" value="Unassembled WGS sequence"/>
</dbReference>
<feature type="compositionally biased region" description="Polar residues" evidence="1">
    <location>
        <begin position="7"/>
        <end position="22"/>
    </location>
</feature>
<dbReference type="AlphaFoldDB" id="A0A821UT46"/>
<proteinExistence type="predicted"/>
<accession>A0A821UT46</accession>
<sequence length="80" mass="9254">NDEVNLYNASVTSQNNSSSKEQFDNSVQIDEIFRLVQELYDLPINGKLIKEQVERMKEGQVYAAQRDEQFVDLPRGYNSP</sequence>
<dbReference type="EMBL" id="CAJOBP010074817">
    <property type="protein sequence ID" value="CAF4895201.1"/>
    <property type="molecule type" value="Genomic_DNA"/>
</dbReference>
<gene>
    <name evidence="3" type="ORF">QYT958_LOCUS43771</name>
    <name evidence="2" type="ORF">UJA718_LOCUS45257</name>
</gene>
<name>A0A821UT46_9BILA</name>
<comment type="caution">
    <text evidence="2">The sequence shown here is derived from an EMBL/GenBank/DDBJ whole genome shotgun (WGS) entry which is preliminary data.</text>
</comment>
<dbReference type="EMBL" id="CAJOBR010064051">
    <property type="protein sequence ID" value="CAF5078768.1"/>
    <property type="molecule type" value="Genomic_DNA"/>
</dbReference>
<feature type="region of interest" description="Disordered" evidence="1">
    <location>
        <begin position="1"/>
        <end position="22"/>
    </location>
</feature>
<evidence type="ECO:0000313" key="4">
    <source>
        <dbReference type="Proteomes" id="UP000663873"/>
    </source>
</evidence>
<evidence type="ECO:0000256" key="1">
    <source>
        <dbReference type="SAM" id="MobiDB-lite"/>
    </source>
</evidence>
<feature type="non-terminal residue" evidence="2">
    <location>
        <position position="1"/>
    </location>
</feature>
<reference evidence="2" key="1">
    <citation type="submission" date="2021-02" db="EMBL/GenBank/DDBJ databases">
        <authorList>
            <person name="Nowell W R."/>
        </authorList>
    </citation>
    <scope>NUCLEOTIDE SEQUENCE</scope>
</reference>
<dbReference type="Proteomes" id="UP000663848">
    <property type="component" value="Unassembled WGS sequence"/>
</dbReference>
<organism evidence="2 4">
    <name type="scientific">Rotaria socialis</name>
    <dbReference type="NCBI Taxonomy" id="392032"/>
    <lineage>
        <taxon>Eukaryota</taxon>
        <taxon>Metazoa</taxon>
        <taxon>Spiralia</taxon>
        <taxon>Gnathifera</taxon>
        <taxon>Rotifera</taxon>
        <taxon>Eurotatoria</taxon>
        <taxon>Bdelloidea</taxon>
        <taxon>Philodinida</taxon>
        <taxon>Philodinidae</taxon>
        <taxon>Rotaria</taxon>
    </lineage>
</organism>
<feature type="non-terminal residue" evidence="2">
    <location>
        <position position="80"/>
    </location>
</feature>
<evidence type="ECO:0000313" key="2">
    <source>
        <dbReference type="EMBL" id="CAF4895201.1"/>
    </source>
</evidence>